<dbReference type="OrthoDB" id="5575722at2759"/>
<feature type="region of interest" description="Disordered" evidence="1">
    <location>
        <begin position="107"/>
        <end position="131"/>
    </location>
</feature>
<sequence length="262" mass="28629">MATASVAALRRGIAVPADSSPALKINSGTEDSNQPVPQLQMAEKSGVEKIQHLDEIVGQQETRIARLKRIRAQLVDQHSVIGQHISKTFPDKNTRFTDNIKRLTSIISSSAQRTKDNEQHTSSDASHTIELADREEVVVDEMTERVHQLADVWEELVTGEEYSENIIDAALNGTVAQATPFSTGTGTSGVGMSFMSDYHTKTPLSLLAGGMATLSCARKRPLDTSNLDGMRTPKRRDLGKDLSAANVDDMLLDDEEPDFLVE</sequence>
<dbReference type="AlphaFoldDB" id="A0A2G5B901"/>
<gene>
    <name evidence="2" type="ORF">COEREDRAFT_93279</name>
</gene>
<dbReference type="EMBL" id="KZ303507">
    <property type="protein sequence ID" value="PIA15488.1"/>
    <property type="molecule type" value="Genomic_DNA"/>
</dbReference>
<evidence type="ECO:0000256" key="1">
    <source>
        <dbReference type="SAM" id="MobiDB-lite"/>
    </source>
</evidence>
<keyword evidence="3" id="KW-1185">Reference proteome</keyword>
<organism evidence="2 3">
    <name type="scientific">Coemansia reversa (strain ATCC 12441 / NRRL 1564)</name>
    <dbReference type="NCBI Taxonomy" id="763665"/>
    <lineage>
        <taxon>Eukaryota</taxon>
        <taxon>Fungi</taxon>
        <taxon>Fungi incertae sedis</taxon>
        <taxon>Zoopagomycota</taxon>
        <taxon>Kickxellomycotina</taxon>
        <taxon>Kickxellomycetes</taxon>
        <taxon>Kickxellales</taxon>
        <taxon>Kickxellaceae</taxon>
        <taxon>Coemansia</taxon>
    </lineage>
</organism>
<evidence type="ECO:0000313" key="2">
    <source>
        <dbReference type="EMBL" id="PIA15488.1"/>
    </source>
</evidence>
<dbReference type="Proteomes" id="UP000242474">
    <property type="component" value="Unassembled WGS sequence"/>
</dbReference>
<proteinExistence type="predicted"/>
<reference evidence="2 3" key="1">
    <citation type="journal article" date="2015" name="Genome Biol. Evol.">
        <title>Phylogenomic analyses indicate that early fungi evolved digesting cell walls of algal ancestors of land plants.</title>
        <authorList>
            <person name="Chang Y."/>
            <person name="Wang S."/>
            <person name="Sekimoto S."/>
            <person name="Aerts A.L."/>
            <person name="Choi C."/>
            <person name="Clum A."/>
            <person name="LaButti K.M."/>
            <person name="Lindquist E.A."/>
            <person name="Yee Ngan C."/>
            <person name="Ohm R.A."/>
            <person name="Salamov A.A."/>
            <person name="Grigoriev I.V."/>
            <person name="Spatafora J.W."/>
            <person name="Berbee M.L."/>
        </authorList>
    </citation>
    <scope>NUCLEOTIDE SEQUENCE [LARGE SCALE GENOMIC DNA]</scope>
    <source>
        <strain evidence="2 3">NRRL 1564</strain>
    </source>
</reference>
<evidence type="ECO:0000313" key="3">
    <source>
        <dbReference type="Proteomes" id="UP000242474"/>
    </source>
</evidence>
<accession>A0A2G5B901</accession>
<name>A0A2G5B901_COERN</name>
<protein>
    <submittedName>
        <fullName evidence="2">Uncharacterized protein</fullName>
    </submittedName>
</protein>